<dbReference type="GO" id="GO:0004674">
    <property type="term" value="F:protein serine/threonine kinase activity"/>
    <property type="evidence" value="ECO:0007669"/>
    <property type="project" value="UniProtKB-KW"/>
</dbReference>
<evidence type="ECO:0000313" key="7">
    <source>
        <dbReference type="EMBL" id="KAL0366622.1"/>
    </source>
</evidence>
<evidence type="ECO:0000256" key="1">
    <source>
        <dbReference type="ARBA" id="ARBA00022527"/>
    </source>
</evidence>
<reference evidence="7" key="2">
    <citation type="journal article" date="2024" name="Plant">
        <title>Genomic evolution and insights into agronomic trait innovations of Sesamum species.</title>
        <authorList>
            <person name="Miao H."/>
            <person name="Wang L."/>
            <person name="Qu L."/>
            <person name="Liu H."/>
            <person name="Sun Y."/>
            <person name="Le M."/>
            <person name="Wang Q."/>
            <person name="Wei S."/>
            <person name="Zheng Y."/>
            <person name="Lin W."/>
            <person name="Duan Y."/>
            <person name="Cao H."/>
            <person name="Xiong S."/>
            <person name="Wang X."/>
            <person name="Wei L."/>
            <person name="Li C."/>
            <person name="Ma Q."/>
            <person name="Ju M."/>
            <person name="Zhao R."/>
            <person name="Li G."/>
            <person name="Mu C."/>
            <person name="Tian Q."/>
            <person name="Mei H."/>
            <person name="Zhang T."/>
            <person name="Gao T."/>
            <person name="Zhang H."/>
        </authorList>
    </citation>
    <scope>NUCLEOTIDE SEQUENCE</scope>
    <source>
        <strain evidence="7">G02</strain>
    </source>
</reference>
<protein>
    <submittedName>
        <fullName evidence="7">G-type lectin S-receptor-like serine/threonine-protein kinase SRK</fullName>
    </submittedName>
</protein>
<dbReference type="PANTHER" id="PTHR27002">
    <property type="entry name" value="RECEPTOR-LIKE SERINE/THREONINE-PROTEIN KINASE SD1-8"/>
    <property type="match status" value="1"/>
</dbReference>
<evidence type="ECO:0000256" key="5">
    <source>
        <dbReference type="ARBA" id="ARBA00022840"/>
    </source>
</evidence>
<dbReference type="GO" id="GO:0005886">
    <property type="term" value="C:plasma membrane"/>
    <property type="evidence" value="ECO:0007669"/>
    <property type="project" value="TreeGrafter"/>
</dbReference>
<dbReference type="AlphaFoldDB" id="A0AAW2QFK8"/>
<evidence type="ECO:0000256" key="3">
    <source>
        <dbReference type="ARBA" id="ARBA00022741"/>
    </source>
</evidence>
<reference evidence="7" key="1">
    <citation type="submission" date="2020-06" db="EMBL/GenBank/DDBJ databases">
        <authorList>
            <person name="Li T."/>
            <person name="Hu X."/>
            <person name="Zhang T."/>
            <person name="Song X."/>
            <person name="Zhang H."/>
            <person name="Dai N."/>
            <person name="Sheng W."/>
            <person name="Hou X."/>
            <person name="Wei L."/>
        </authorList>
    </citation>
    <scope>NUCLEOTIDE SEQUENCE</scope>
    <source>
        <strain evidence="7">G02</strain>
        <tissue evidence="7">Leaf</tissue>
    </source>
</reference>
<comment type="caution">
    <text evidence="7">The sequence shown here is derived from an EMBL/GenBank/DDBJ whole genome shotgun (WGS) entry which is preliminary data.</text>
</comment>
<name>A0AAW2QFK8_SESRA</name>
<sequence>MRSIQVGLLCVQRNPEDRPTMSSVVLMLGNEGDIPQAKKPGFFTERDVLDGQNSTSTKAANSTNEVTITMLEPR</sequence>
<dbReference type="GO" id="GO:0005524">
    <property type="term" value="F:ATP binding"/>
    <property type="evidence" value="ECO:0007669"/>
    <property type="project" value="UniProtKB-KW"/>
</dbReference>
<keyword evidence="2" id="KW-0808">Transferase</keyword>
<proteinExistence type="predicted"/>
<keyword evidence="3" id="KW-0547">Nucleotide-binding</keyword>
<dbReference type="Pfam" id="PF11883">
    <property type="entry name" value="DUF3403"/>
    <property type="match status" value="1"/>
</dbReference>
<accession>A0AAW2QFK8</accession>
<keyword evidence="1" id="KW-0723">Serine/threonine-protein kinase</keyword>
<dbReference type="InterPro" id="IPR021820">
    <property type="entry name" value="S-locus_recpt_kinase_C"/>
</dbReference>
<feature type="domain" description="S-locus receptor kinase C-terminal" evidence="6">
    <location>
        <begin position="30"/>
        <end position="74"/>
    </location>
</feature>
<keyword evidence="4 7" id="KW-0418">Kinase</keyword>
<dbReference type="EMBL" id="JACGWJ010000015">
    <property type="protein sequence ID" value="KAL0366622.1"/>
    <property type="molecule type" value="Genomic_DNA"/>
</dbReference>
<dbReference type="PANTHER" id="PTHR27002:SF851">
    <property type="entry name" value="G-TYPE LECTIN S-RECEPTOR-LIKE SERINE_THREONINE-PROTEIN KINASE SD1-1"/>
    <property type="match status" value="1"/>
</dbReference>
<evidence type="ECO:0000259" key="6">
    <source>
        <dbReference type="Pfam" id="PF11883"/>
    </source>
</evidence>
<keyword evidence="5" id="KW-0067">ATP-binding</keyword>
<gene>
    <name evidence="7" type="ORF">Sradi_3552300</name>
</gene>
<evidence type="ECO:0000256" key="4">
    <source>
        <dbReference type="ARBA" id="ARBA00022777"/>
    </source>
</evidence>
<evidence type="ECO:0000256" key="2">
    <source>
        <dbReference type="ARBA" id="ARBA00022679"/>
    </source>
</evidence>
<organism evidence="7">
    <name type="scientific">Sesamum radiatum</name>
    <name type="common">Black benniseed</name>
    <dbReference type="NCBI Taxonomy" id="300843"/>
    <lineage>
        <taxon>Eukaryota</taxon>
        <taxon>Viridiplantae</taxon>
        <taxon>Streptophyta</taxon>
        <taxon>Embryophyta</taxon>
        <taxon>Tracheophyta</taxon>
        <taxon>Spermatophyta</taxon>
        <taxon>Magnoliopsida</taxon>
        <taxon>eudicotyledons</taxon>
        <taxon>Gunneridae</taxon>
        <taxon>Pentapetalae</taxon>
        <taxon>asterids</taxon>
        <taxon>lamiids</taxon>
        <taxon>Lamiales</taxon>
        <taxon>Pedaliaceae</taxon>
        <taxon>Sesamum</taxon>
    </lineage>
</organism>